<dbReference type="EMBL" id="BSSV01000011">
    <property type="protein sequence ID" value="GLX87399.1"/>
    <property type="molecule type" value="Genomic_DNA"/>
</dbReference>
<keyword evidence="1" id="KW-1133">Transmembrane helix</keyword>
<keyword evidence="1" id="KW-0812">Transmembrane</keyword>
<evidence type="ECO:0000313" key="2">
    <source>
        <dbReference type="EMBL" id="GLX87399.1"/>
    </source>
</evidence>
<proteinExistence type="predicted"/>
<comment type="caution">
    <text evidence="2">The sequence shown here is derived from an EMBL/GenBank/DDBJ whole genome shotgun (WGS) entry which is preliminary data.</text>
</comment>
<feature type="transmembrane region" description="Helical" evidence="1">
    <location>
        <begin position="42"/>
        <end position="60"/>
    </location>
</feature>
<name>A0ABQ6HI56_9GAMM</name>
<feature type="transmembrane region" description="Helical" evidence="1">
    <location>
        <begin position="67"/>
        <end position="83"/>
    </location>
</feature>
<protein>
    <recommendedName>
        <fullName evidence="4">MerC domain-containing protein</fullName>
    </recommendedName>
</protein>
<evidence type="ECO:0000256" key="1">
    <source>
        <dbReference type="SAM" id="Phobius"/>
    </source>
</evidence>
<feature type="transmembrane region" description="Helical" evidence="1">
    <location>
        <begin position="12"/>
        <end position="36"/>
    </location>
</feature>
<evidence type="ECO:0000313" key="3">
    <source>
        <dbReference type="Proteomes" id="UP001157134"/>
    </source>
</evidence>
<gene>
    <name evidence="2" type="ORF">tloyanaT_36520</name>
</gene>
<organism evidence="2 3">
    <name type="scientific">Thalassotalea loyana</name>
    <dbReference type="NCBI Taxonomy" id="280483"/>
    <lineage>
        <taxon>Bacteria</taxon>
        <taxon>Pseudomonadati</taxon>
        <taxon>Pseudomonadota</taxon>
        <taxon>Gammaproteobacteria</taxon>
        <taxon>Alteromonadales</taxon>
        <taxon>Colwelliaceae</taxon>
        <taxon>Thalassotalea</taxon>
    </lineage>
</organism>
<dbReference type="InterPro" id="IPR004891">
    <property type="entry name" value="Mercury-R_MerC"/>
</dbReference>
<reference evidence="2 3" key="1">
    <citation type="submission" date="2023-03" db="EMBL/GenBank/DDBJ databases">
        <title>Thalassotalea loyana LMG 22536T draft genome sequence.</title>
        <authorList>
            <person name="Sawabe T."/>
        </authorList>
    </citation>
    <scope>NUCLEOTIDE SEQUENCE [LARGE SCALE GENOMIC DNA]</scope>
    <source>
        <strain evidence="2 3">LMG 22536</strain>
    </source>
</reference>
<dbReference type="Proteomes" id="UP001157134">
    <property type="component" value="Unassembled WGS sequence"/>
</dbReference>
<sequence length="121" mass="13368">MLDRIGIAATSLCALHCILLPLLLPALPLLGLTFLADHAWEHGFLAATAVLGTIALYSGYKRYHKKLYPFLILYIGVAIYWIKHDFSESTAPIFIVIGAGLIVASHIINLRLCNNYKQCNS</sequence>
<evidence type="ECO:0008006" key="4">
    <source>
        <dbReference type="Google" id="ProtNLM"/>
    </source>
</evidence>
<keyword evidence="3" id="KW-1185">Reference proteome</keyword>
<feature type="transmembrane region" description="Helical" evidence="1">
    <location>
        <begin position="89"/>
        <end position="108"/>
    </location>
</feature>
<dbReference type="RefSeq" id="WP_284301438.1">
    <property type="nucleotide sequence ID" value="NZ_BSSV01000011.1"/>
</dbReference>
<keyword evidence="1" id="KW-0472">Membrane</keyword>
<accession>A0ABQ6HI56</accession>
<dbReference type="Pfam" id="PF03203">
    <property type="entry name" value="MerC"/>
    <property type="match status" value="1"/>
</dbReference>